<organism evidence="1 2">
    <name type="scientific">Gigaspora margarita</name>
    <dbReference type="NCBI Taxonomy" id="4874"/>
    <lineage>
        <taxon>Eukaryota</taxon>
        <taxon>Fungi</taxon>
        <taxon>Fungi incertae sedis</taxon>
        <taxon>Mucoromycota</taxon>
        <taxon>Glomeromycotina</taxon>
        <taxon>Glomeromycetes</taxon>
        <taxon>Diversisporales</taxon>
        <taxon>Gigasporaceae</taxon>
        <taxon>Gigaspora</taxon>
    </lineage>
</organism>
<feature type="non-terminal residue" evidence="1">
    <location>
        <position position="1"/>
    </location>
</feature>
<sequence length="48" mass="5431">SVIVRPLLHNLSSYTITPKVDNIPTRMSDRFNLVKDQIAEVGYPDTDT</sequence>
<proteinExistence type="predicted"/>
<evidence type="ECO:0000313" key="1">
    <source>
        <dbReference type="EMBL" id="CAG8846070.1"/>
    </source>
</evidence>
<reference evidence="1 2" key="1">
    <citation type="submission" date="2021-06" db="EMBL/GenBank/DDBJ databases">
        <authorList>
            <person name="Kallberg Y."/>
            <person name="Tangrot J."/>
            <person name="Rosling A."/>
        </authorList>
    </citation>
    <scope>NUCLEOTIDE SEQUENCE [LARGE SCALE GENOMIC DNA]</scope>
    <source>
        <strain evidence="1 2">120-4 pot B 10/14</strain>
    </source>
</reference>
<comment type="caution">
    <text evidence="1">The sequence shown here is derived from an EMBL/GenBank/DDBJ whole genome shotgun (WGS) entry which is preliminary data.</text>
</comment>
<dbReference type="EMBL" id="CAJVQB010082040">
    <property type="protein sequence ID" value="CAG8846070.1"/>
    <property type="molecule type" value="Genomic_DNA"/>
</dbReference>
<protein>
    <submittedName>
        <fullName evidence="1">36074_t:CDS:1</fullName>
    </submittedName>
</protein>
<name>A0ABN7X2I9_GIGMA</name>
<keyword evidence="2" id="KW-1185">Reference proteome</keyword>
<evidence type="ECO:0000313" key="2">
    <source>
        <dbReference type="Proteomes" id="UP000789901"/>
    </source>
</evidence>
<accession>A0ABN7X2I9</accession>
<gene>
    <name evidence="1" type="ORF">GMARGA_LOCUS37983</name>
</gene>
<dbReference type="Proteomes" id="UP000789901">
    <property type="component" value="Unassembled WGS sequence"/>
</dbReference>